<name>A0A401IMB9_APHSA</name>
<proteinExistence type="predicted"/>
<dbReference type="EMBL" id="BDQK01000016">
    <property type="protein sequence ID" value="GBF82397.1"/>
    <property type="molecule type" value="Genomic_DNA"/>
</dbReference>
<evidence type="ECO:0000313" key="2">
    <source>
        <dbReference type="EMBL" id="GBF82397.1"/>
    </source>
</evidence>
<keyword evidence="3" id="KW-1185">Reference proteome</keyword>
<evidence type="ECO:0000313" key="3">
    <source>
        <dbReference type="Proteomes" id="UP000287247"/>
    </source>
</evidence>
<dbReference type="RefSeq" id="WP_124972893.1">
    <property type="nucleotide sequence ID" value="NZ_BDQK01000016.1"/>
</dbReference>
<gene>
    <name evidence="2" type="ORF">AsFPU1_3825</name>
</gene>
<protein>
    <submittedName>
        <fullName evidence="2">Uncharacterized protein</fullName>
    </submittedName>
</protein>
<reference evidence="3" key="1">
    <citation type="submission" date="2017-05" db="EMBL/GenBank/DDBJ databases">
        <title>Physiological properties and genetic analysis related to exopolysaccharide production of fresh-water unicellular cyanobacterium Aphanothece sacrum, Suizenji Nori, that has been cultured as a food source in Japan.</title>
        <authorList>
            <person name="Kanesaki Y."/>
            <person name="Yoshikawa S."/>
            <person name="Ohki K."/>
        </authorList>
    </citation>
    <scope>NUCLEOTIDE SEQUENCE [LARGE SCALE GENOMIC DNA]</scope>
    <source>
        <strain evidence="3">FPU1</strain>
    </source>
</reference>
<evidence type="ECO:0000256" key="1">
    <source>
        <dbReference type="SAM" id="SignalP"/>
    </source>
</evidence>
<feature type="chain" id="PRO_5019253208" evidence="1">
    <location>
        <begin position="23"/>
        <end position="80"/>
    </location>
</feature>
<keyword evidence="1" id="KW-0732">Signal</keyword>
<dbReference type="AlphaFoldDB" id="A0A401IMB9"/>
<feature type="signal peptide" evidence="1">
    <location>
        <begin position="1"/>
        <end position="22"/>
    </location>
</feature>
<comment type="caution">
    <text evidence="2">The sequence shown here is derived from an EMBL/GenBank/DDBJ whole genome shotgun (WGS) entry which is preliminary data.</text>
</comment>
<organism evidence="2 3">
    <name type="scientific">Aphanothece sacrum FPU1</name>
    <dbReference type="NCBI Taxonomy" id="1920663"/>
    <lineage>
        <taxon>Bacteria</taxon>
        <taxon>Bacillati</taxon>
        <taxon>Cyanobacteriota</taxon>
        <taxon>Cyanophyceae</taxon>
        <taxon>Oscillatoriophycideae</taxon>
        <taxon>Chroococcales</taxon>
        <taxon>Aphanothecaceae</taxon>
        <taxon>Aphanothece</taxon>
    </lineage>
</organism>
<dbReference type="Proteomes" id="UP000287247">
    <property type="component" value="Unassembled WGS sequence"/>
</dbReference>
<accession>A0A401IMB9</accession>
<sequence length="80" mass="8545">MSFKTSLAIAATAIGLTTISFAAEAATVRVPLTYTYFSGTSFNSAGSGYFDIDDSLLQVDTFISYPGNVNGVFWRGDMKP</sequence>